<proteinExistence type="predicted"/>
<protein>
    <submittedName>
        <fullName evidence="1">Uncharacterized protein</fullName>
    </submittedName>
</protein>
<reference evidence="1" key="1">
    <citation type="submission" date="2014-09" db="EMBL/GenBank/DDBJ databases">
        <authorList>
            <person name="Magalhaes I.L.F."/>
            <person name="Oliveira U."/>
            <person name="Santos F.R."/>
            <person name="Vidigal T.H.D.A."/>
            <person name="Brescovit A.D."/>
            <person name="Santos A.J."/>
        </authorList>
    </citation>
    <scope>NUCLEOTIDE SEQUENCE</scope>
    <source>
        <tissue evidence="1">Shoot tissue taken approximately 20 cm above the soil surface</tissue>
    </source>
</reference>
<reference evidence="1" key="2">
    <citation type="journal article" date="2015" name="Data Brief">
        <title>Shoot transcriptome of the giant reed, Arundo donax.</title>
        <authorList>
            <person name="Barrero R.A."/>
            <person name="Guerrero F.D."/>
            <person name="Moolhuijzen P."/>
            <person name="Goolsby J.A."/>
            <person name="Tidwell J."/>
            <person name="Bellgard S.E."/>
            <person name="Bellgard M.I."/>
        </authorList>
    </citation>
    <scope>NUCLEOTIDE SEQUENCE</scope>
    <source>
        <tissue evidence="1">Shoot tissue taken approximately 20 cm above the soil surface</tissue>
    </source>
</reference>
<dbReference type="AlphaFoldDB" id="A0A0A8ZXB9"/>
<name>A0A0A8ZXB9_ARUDO</name>
<sequence length="61" mass="7012">MNKMEKRWSWNKAPRPTAEDLFRAGVEPTFILWCHRTPMTFSSAHVSPSILQRVTPASQAL</sequence>
<organism evidence="1">
    <name type="scientific">Arundo donax</name>
    <name type="common">Giant reed</name>
    <name type="synonym">Donax arundinaceus</name>
    <dbReference type="NCBI Taxonomy" id="35708"/>
    <lineage>
        <taxon>Eukaryota</taxon>
        <taxon>Viridiplantae</taxon>
        <taxon>Streptophyta</taxon>
        <taxon>Embryophyta</taxon>
        <taxon>Tracheophyta</taxon>
        <taxon>Spermatophyta</taxon>
        <taxon>Magnoliopsida</taxon>
        <taxon>Liliopsida</taxon>
        <taxon>Poales</taxon>
        <taxon>Poaceae</taxon>
        <taxon>PACMAD clade</taxon>
        <taxon>Arundinoideae</taxon>
        <taxon>Arundineae</taxon>
        <taxon>Arundo</taxon>
    </lineage>
</organism>
<accession>A0A0A8ZXB9</accession>
<dbReference type="EMBL" id="GBRH01256485">
    <property type="protein sequence ID" value="JAD41410.1"/>
    <property type="molecule type" value="Transcribed_RNA"/>
</dbReference>
<evidence type="ECO:0000313" key="1">
    <source>
        <dbReference type="EMBL" id="JAD41410.1"/>
    </source>
</evidence>